<protein>
    <recommendedName>
        <fullName evidence="2">NYN domain-containing protein</fullName>
    </recommendedName>
</protein>
<feature type="compositionally biased region" description="Polar residues" evidence="1">
    <location>
        <begin position="326"/>
        <end position="336"/>
    </location>
</feature>
<feature type="region of interest" description="Disordered" evidence="1">
    <location>
        <begin position="256"/>
        <end position="389"/>
    </location>
</feature>
<dbReference type="GO" id="GO:0004540">
    <property type="term" value="F:RNA nuclease activity"/>
    <property type="evidence" value="ECO:0007669"/>
    <property type="project" value="InterPro"/>
</dbReference>
<reference evidence="3 4" key="1">
    <citation type="journal article" date="2020" name="ISME J.">
        <title>Uncovering the hidden diversity of litter-decomposition mechanisms in mushroom-forming fungi.</title>
        <authorList>
            <person name="Floudas D."/>
            <person name="Bentzer J."/>
            <person name="Ahren D."/>
            <person name="Johansson T."/>
            <person name="Persson P."/>
            <person name="Tunlid A."/>
        </authorList>
    </citation>
    <scope>NUCLEOTIDE SEQUENCE [LARGE SCALE GENOMIC DNA]</scope>
    <source>
        <strain evidence="3 4">CBS 661.87</strain>
    </source>
</reference>
<dbReference type="Proteomes" id="UP000565441">
    <property type="component" value="Unassembled WGS sequence"/>
</dbReference>
<dbReference type="GO" id="GO:1905762">
    <property type="term" value="F:CCR4-NOT complex binding"/>
    <property type="evidence" value="ECO:0007669"/>
    <property type="project" value="TreeGrafter"/>
</dbReference>
<feature type="compositionally biased region" description="Polar residues" evidence="1">
    <location>
        <begin position="348"/>
        <end position="380"/>
    </location>
</feature>
<sequence length="485" mass="52129">MNSKIVAIFWCYDYFHVSSIGAGQEIATKIRAVAQELGSIKVFKAYFNLPDPASESAKYIKLAMRELQLSGASIIKCPNGGRRDLAATLMLVDILAYAIDNPAPSNIILVTASGGCNFAYAMSILRLRRYSVMLIGPNGIQTSLKTQASTCLDLATEISGAGAVSSRTTKLESEARGPSATLPIWGNTRKPDSGHGSTPQASLDLVHSGGVSPRRPSRVRFDLNRGEASTTNNTNDVLLSTASALAIDGDGSKVSVSRSRTSDMASCGPVVSPNQDAMTLTKPRNSEKTTQRVTVHLAPGVSSTTTTPQISILPKASLLQPRHSYTKPTSVTTQPNKPRRSVSLPATPLTSRPSPSSATLGTTPKISRLGSHSRTQSSSVAPKENPTSPPLVPPLFKVLVQRLKRHRSRGFKRTRISELALELANLDHTVLKRAGVKKFVHYAVMAKRAGIVRLGESRKGIWVALSPRFTKKWCASSLSHTTVKR</sequence>
<dbReference type="PANTHER" id="PTHR14379:SF3">
    <property type="entry name" value="MEIOSIS REGULATOR AND MRNA STABILITY FACTOR 1"/>
    <property type="match status" value="1"/>
</dbReference>
<proteinExistence type="predicted"/>
<organism evidence="3 4">
    <name type="scientific">Tricholomella constricta</name>
    <dbReference type="NCBI Taxonomy" id="117010"/>
    <lineage>
        <taxon>Eukaryota</taxon>
        <taxon>Fungi</taxon>
        <taxon>Dikarya</taxon>
        <taxon>Basidiomycota</taxon>
        <taxon>Agaricomycotina</taxon>
        <taxon>Agaricomycetes</taxon>
        <taxon>Agaricomycetidae</taxon>
        <taxon>Agaricales</taxon>
        <taxon>Tricholomatineae</taxon>
        <taxon>Lyophyllaceae</taxon>
        <taxon>Tricholomella</taxon>
    </lineage>
</organism>
<feature type="domain" description="NYN" evidence="2">
    <location>
        <begin position="6"/>
        <end position="153"/>
    </location>
</feature>
<dbReference type="Pfam" id="PF01936">
    <property type="entry name" value="NYN"/>
    <property type="match status" value="1"/>
</dbReference>
<dbReference type="GO" id="GO:0010468">
    <property type="term" value="P:regulation of gene expression"/>
    <property type="evidence" value="ECO:0007669"/>
    <property type="project" value="InterPro"/>
</dbReference>
<feature type="region of interest" description="Disordered" evidence="1">
    <location>
        <begin position="165"/>
        <end position="232"/>
    </location>
</feature>
<dbReference type="PANTHER" id="PTHR14379">
    <property type="entry name" value="LIMKAIN B LKAP"/>
    <property type="match status" value="1"/>
</dbReference>
<dbReference type="InterPro" id="IPR021139">
    <property type="entry name" value="NYN"/>
</dbReference>
<accession>A0A8H5M581</accession>
<comment type="caution">
    <text evidence="3">The sequence shown here is derived from an EMBL/GenBank/DDBJ whole genome shotgun (WGS) entry which is preliminary data.</text>
</comment>
<dbReference type="GO" id="GO:0005777">
    <property type="term" value="C:peroxisome"/>
    <property type="evidence" value="ECO:0007669"/>
    <property type="project" value="InterPro"/>
</dbReference>
<name>A0A8H5M581_9AGAR</name>
<feature type="compositionally biased region" description="Polar residues" evidence="1">
    <location>
        <begin position="301"/>
        <end position="310"/>
    </location>
</feature>
<gene>
    <name evidence="3" type="ORF">D9615_008343</name>
</gene>
<dbReference type="AlphaFoldDB" id="A0A8H5M581"/>
<evidence type="ECO:0000256" key="1">
    <source>
        <dbReference type="SAM" id="MobiDB-lite"/>
    </source>
</evidence>
<evidence type="ECO:0000313" key="3">
    <source>
        <dbReference type="EMBL" id="KAF5381353.1"/>
    </source>
</evidence>
<dbReference type="InterPro" id="IPR024768">
    <property type="entry name" value="Marf1"/>
</dbReference>
<evidence type="ECO:0000313" key="4">
    <source>
        <dbReference type="Proteomes" id="UP000565441"/>
    </source>
</evidence>
<dbReference type="OrthoDB" id="549353at2759"/>
<keyword evidence="4" id="KW-1185">Reference proteome</keyword>
<dbReference type="EMBL" id="JAACJP010000011">
    <property type="protein sequence ID" value="KAF5381353.1"/>
    <property type="molecule type" value="Genomic_DNA"/>
</dbReference>
<evidence type="ECO:0000259" key="2">
    <source>
        <dbReference type="Pfam" id="PF01936"/>
    </source>
</evidence>
<dbReference type="CDD" id="cd10910">
    <property type="entry name" value="PIN_limkain_b1_N_like"/>
    <property type="match status" value="1"/>
</dbReference>